<dbReference type="EMBL" id="JAUCMN010000011">
    <property type="protein sequence ID" value="MDM7892825.1"/>
    <property type="molecule type" value="Genomic_DNA"/>
</dbReference>
<name>A0ABT7TT82_9MICO</name>
<dbReference type="Pfam" id="PF13560">
    <property type="entry name" value="HTH_31"/>
    <property type="match status" value="1"/>
</dbReference>
<dbReference type="Gene3D" id="1.10.260.40">
    <property type="entry name" value="lambda repressor-like DNA-binding domains"/>
    <property type="match status" value="1"/>
</dbReference>
<comment type="caution">
    <text evidence="2">The sequence shown here is derived from an EMBL/GenBank/DDBJ whole genome shotgun (WGS) entry which is preliminary data.</text>
</comment>
<protein>
    <submittedName>
        <fullName evidence="2">Helix-turn-helix transcriptional regulator</fullName>
    </submittedName>
</protein>
<dbReference type="InterPro" id="IPR010982">
    <property type="entry name" value="Lambda_DNA-bd_dom_sf"/>
</dbReference>
<accession>A0ABT7TT82</accession>
<feature type="domain" description="HTH cro/C1-type" evidence="1">
    <location>
        <begin position="32"/>
        <end position="83"/>
    </location>
</feature>
<dbReference type="PANTHER" id="PTHR35010:SF2">
    <property type="entry name" value="BLL4672 PROTEIN"/>
    <property type="match status" value="1"/>
</dbReference>
<dbReference type="InterPro" id="IPR001387">
    <property type="entry name" value="Cro/C1-type_HTH"/>
</dbReference>
<proteinExistence type="predicted"/>
<dbReference type="PANTHER" id="PTHR35010">
    <property type="entry name" value="BLL4672 PROTEIN-RELATED"/>
    <property type="match status" value="1"/>
</dbReference>
<dbReference type="SUPFAM" id="SSF47413">
    <property type="entry name" value="lambda repressor-like DNA-binding domains"/>
    <property type="match status" value="1"/>
</dbReference>
<evidence type="ECO:0000259" key="1">
    <source>
        <dbReference type="PROSITE" id="PS50943"/>
    </source>
</evidence>
<dbReference type="CDD" id="cd00093">
    <property type="entry name" value="HTH_XRE"/>
    <property type="match status" value="1"/>
</dbReference>
<dbReference type="Proteomes" id="UP001236404">
    <property type="component" value="Unassembled WGS sequence"/>
</dbReference>
<sequence length="275" mass="30137">MDDVTTDLGTYLRARRDRLRPQEHGFDVGRGRRVRGLRRQEVAQLAGISADYYLRLEQGKDRHPSAQVLAALARTFGLDADGREHLFRLAGQVTPRQATGTGDAAATGPDAVDVTAVLSSWSTVPAFVTDRHHDLVAADDLACMLLPQWCGPGTNLLEAVVTRVERDLDERNRAARERTVADMTAALRFHAEAGDPRLAELVRTLAPRSTTFRRVWTEHEARPLREGSSPVEVAPFGTVTFRWQTLAFPGGEHFLSVFSGSPGSAAAATVDFLRA</sequence>
<gene>
    <name evidence="2" type="ORF">QUG93_14125</name>
</gene>
<evidence type="ECO:0000313" key="3">
    <source>
        <dbReference type="Proteomes" id="UP001236404"/>
    </source>
</evidence>
<evidence type="ECO:0000313" key="2">
    <source>
        <dbReference type="EMBL" id="MDM7892825.1"/>
    </source>
</evidence>
<dbReference type="SMART" id="SM00530">
    <property type="entry name" value="HTH_XRE"/>
    <property type="match status" value="1"/>
</dbReference>
<dbReference type="PROSITE" id="PS50943">
    <property type="entry name" value="HTH_CROC1"/>
    <property type="match status" value="1"/>
</dbReference>
<organism evidence="2 3">
    <name type="scientific">Curtobacterium caseinilyticum</name>
    <dbReference type="NCBI Taxonomy" id="3055137"/>
    <lineage>
        <taxon>Bacteria</taxon>
        <taxon>Bacillati</taxon>
        <taxon>Actinomycetota</taxon>
        <taxon>Actinomycetes</taxon>
        <taxon>Micrococcales</taxon>
        <taxon>Microbacteriaceae</taxon>
        <taxon>Curtobacterium</taxon>
    </lineage>
</organism>
<dbReference type="InterPro" id="IPR041413">
    <property type="entry name" value="MLTR_LBD"/>
</dbReference>
<dbReference type="Pfam" id="PF17765">
    <property type="entry name" value="MLTR_LBD"/>
    <property type="match status" value="1"/>
</dbReference>
<dbReference type="Gene3D" id="3.30.450.180">
    <property type="match status" value="1"/>
</dbReference>
<dbReference type="RefSeq" id="WP_289474826.1">
    <property type="nucleotide sequence ID" value="NZ_JAUCMN010000011.1"/>
</dbReference>
<keyword evidence="3" id="KW-1185">Reference proteome</keyword>
<reference evidence="2 3" key="1">
    <citation type="submission" date="2023-06" db="EMBL/GenBank/DDBJ databases">
        <authorList>
            <person name="Feng G."/>
            <person name="Li J."/>
            <person name="Zhu H."/>
        </authorList>
    </citation>
    <scope>NUCLEOTIDE SEQUENCE [LARGE SCALE GENOMIC DNA]</scope>
    <source>
        <strain evidence="2 3">RHCKG28</strain>
    </source>
</reference>